<accession>A0ABV9EVS5</accession>
<dbReference type="SUPFAM" id="SSF50199">
    <property type="entry name" value="Staphylococcal nuclease"/>
    <property type="match status" value="1"/>
</dbReference>
<keyword evidence="4" id="KW-1185">Reference proteome</keyword>
<gene>
    <name evidence="3" type="ORF">ACFO3E_06095</name>
</gene>
<name>A0ABV9EVS5_9SPHN</name>
<dbReference type="InterPro" id="IPR016071">
    <property type="entry name" value="Staphylococal_nuclease_OB-fold"/>
</dbReference>
<dbReference type="InterPro" id="IPR035437">
    <property type="entry name" value="SNase_OB-fold_sf"/>
</dbReference>
<feature type="chain" id="PRO_5047460715" evidence="1">
    <location>
        <begin position="17"/>
        <end position="119"/>
    </location>
</feature>
<feature type="domain" description="TNase-like" evidence="2">
    <location>
        <begin position="29"/>
        <end position="109"/>
    </location>
</feature>
<sequence>MLIAALLAISAAICHASDGDTINCAGQRYRLLGIDAPELHGCRPGRRCVVGNARASQRSLAQQLRGSLTIVPIKRDVYDRIVAQVYAQGSNLACEQLRRGMAEYKPKWDDGSRLRQECN</sequence>
<dbReference type="Gene3D" id="2.40.50.90">
    <property type="match status" value="1"/>
</dbReference>
<keyword evidence="1" id="KW-0732">Signal</keyword>
<organism evidence="3 4">
    <name type="scientific">Sphingobium tyrosinilyticum</name>
    <dbReference type="NCBI Taxonomy" id="2715436"/>
    <lineage>
        <taxon>Bacteria</taxon>
        <taxon>Pseudomonadati</taxon>
        <taxon>Pseudomonadota</taxon>
        <taxon>Alphaproteobacteria</taxon>
        <taxon>Sphingomonadales</taxon>
        <taxon>Sphingomonadaceae</taxon>
        <taxon>Sphingobium</taxon>
    </lineage>
</organism>
<reference evidence="4" key="1">
    <citation type="journal article" date="2019" name="Int. J. Syst. Evol. Microbiol.">
        <title>The Global Catalogue of Microorganisms (GCM) 10K type strain sequencing project: providing services to taxonomists for standard genome sequencing and annotation.</title>
        <authorList>
            <consortium name="The Broad Institute Genomics Platform"/>
            <consortium name="The Broad Institute Genome Sequencing Center for Infectious Disease"/>
            <person name="Wu L."/>
            <person name="Ma J."/>
        </authorList>
    </citation>
    <scope>NUCLEOTIDE SEQUENCE [LARGE SCALE GENOMIC DNA]</scope>
    <source>
        <strain evidence="4">NBRC 103632</strain>
    </source>
</reference>
<evidence type="ECO:0000313" key="3">
    <source>
        <dbReference type="EMBL" id="MFC4593762.1"/>
    </source>
</evidence>
<proteinExistence type="predicted"/>
<protein>
    <submittedName>
        <fullName evidence="3">Thermonuclease family protein</fullName>
    </submittedName>
</protein>
<dbReference type="Proteomes" id="UP001595957">
    <property type="component" value="Unassembled WGS sequence"/>
</dbReference>
<comment type="caution">
    <text evidence="3">The sequence shown here is derived from an EMBL/GenBank/DDBJ whole genome shotgun (WGS) entry which is preliminary data.</text>
</comment>
<evidence type="ECO:0000256" key="1">
    <source>
        <dbReference type="SAM" id="SignalP"/>
    </source>
</evidence>
<dbReference type="RefSeq" id="WP_380803210.1">
    <property type="nucleotide sequence ID" value="NZ_JBHSFZ010000008.1"/>
</dbReference>
<evidence type="ECO:0000259" key="2">
    <source>
        <dbReference type="Pfam" id="PF00565"/>
    </source>
</evidence>
<evidence type="ECO:0000313" key="4">
    <source>
        <dbReference type="Proteomes" id="UP001595957"/>
    </source>
</evidence>
<dbReference type="EMBL" id="JBHSFZ010000008">
    <property type="protein sequence ID" value="MFC4593762.1"/>
    <property type="molecule type" value="Genomic_DNA"/>
</dbReference>
<feature type="signal peptide" evidence="1">
    <location>
        <begin position="1"/>
        <end position="16"/>
    </location>
</feature>
<dbReference type="Pfam" id="PF00565">
    <property type="entry name" value="SNase"/>
    <property type="match status" value="1"/>
</dbReference>